<comment type="caution">
    <text evidence="4">The sequence shown here is derived from an EMBL/GenBank/DDBJ whole genome shotgun (WGS) entry which is preliminary data.</text>
</comment>
<feature type="signal peptide" evidence="2">
    <location>
        <begin position="1"/>
        <end position="22"/>
    </location>
</feature>
<keyword evidence="1" id="KW-1015">Disulfide bond</keyword>
<dbReference type="Proteomes" id="UP000678393">
    <property type="component" value="Unassembled WGS sequence"/>
</dbReference>
<dbReference type="Pfam" id="PF01549">
    <property type="entry name" value="ShK"/>
    <property type="match status" value="2"/>
</dbReference>
<dbReference type="InterPro" id="IPR014044">
    <property type="entry name" value="CAP_dom"/>
</dbReference>
<accession>A0A8S3YHI2</accession>
<protein>
    <recommendedName>
        <fullName evidence="3">ShKT domain-containing protein</fullName>
    </recommendedName>
</protein>
<evidence type="ECO:0000259" key="3">
    <source>
        <dbReference type="PROSITE" id="PS51670"/>
    </source>
</evidence>
<keyword evidence="5" id="KW-1185">Reference proteome</keyword>
<dbReference type="CDD" id="cd05380">
    <property type="entry name" value="CAP_euk"/>
    <property type="match status" value="1"/>
</dbReference>
<dbReference type="PANTHER" id="PTHR10334">
    <property type="entry name" value="CYSTEINE-RICH SECRETORY PROTEIN-RELATED"/>
    <property type="match status" value="1"/>
</dbReference>
<dbReference type="SMART" id="SM00254">
    <property type="entry name" value="ShKT"/>
    <property type="match status" value="2"/>
</dbReference>
<reference evidence="4" key="1">
    <citation type="submission" date="2021-04" db="EMBL/GenBank/DDBJ databases">
        <authorList>
            <consortium name="Molecular Ecology Group"/>
        </authorList>
    </citation>
    <scope>NUCLEOTIDE SEQUENCE</scope>
</reference>
<keyword evidence="2" id="KW-0732">Signal</keyword>
<dbReference type="InterPro" id="IPR035940">
    <property type="entry name" value="CAP_sf"/>
</dbReference>
<dbReference type="AlphaFoldDB" id="A0A8S3YHI2"/>
<proteinExistence type="predicted"/>
<feature type="disulfide bond" evidence="1">
    <location>
        <begin position="209"/>
        <end position="243"/>
    </location>
</feature>
<dbReference type="EMBL" id="CAJHNH020000059">
    <property type="protein sequence ID" value="CAG5114965.1"/>
    <property type="molecule type" value="Genomic_DNA"/>
</dbReference>
<evidence type="ECO:0000256" key="2">
    <source>
        <dbReference type="SAM" id="SignalP"/>
    </source>
</evidence>
<feature type="disulfide bond" evidence="1">
    <location>
        <begin position="249"/>
        <end position="283"/>
    </location>
</feature>
<dbReference type="PRINTS" id="PR00837">
    <property type="entry name" value="V5TPXLIKE"/>
</dbReference>
<sequence>MLTSGLFLAGLLFVVMIQTSQAASEWNQETRDLIVKIHNDRRRQEGGCHINKLEYDEDLEKQARSWAERCVFKHEMKEGRGENLAWNSNKLSEEELIKHAADAWFNEKDRYSYGQYSCGNSAACHYSQMVWGTTNKIGCYSTRCGQLSGAAPNAWYLVCFYTPKGNWNGEKPYEKGCSSPCLEGQTVDNGLCVGESTEEKNNKTNEAKCDDKVGSCGVWASNGECQNNPAYMATHCRKSCKICESEVTCEDLNSNCPEWKRNGQCRANPTYMKHNCKKTCGEC</sequence>
<name>A0A8S3YHI2_9EUPU</name>
<comment type="caution">
    <text evidence="1">Lacks conserved residue(s) required for the propagation of feature annotation.</text>
</comment>
<dbReference type="InterPro" id="IPR001283">
    <property type="entry name" value="CRISP-related"/>
</dbReference>
<dbReference type="SUPFAM" id="SSF55797">
    <property type="entry name" value="PR-1-like"/>
    <property type="match status" value="1"/>
</dbReference>
<dbReference type="SMART" id="SM00198">
    <property type="entry name" value="SCP"/>
    <property type="match status" value="1"/>
</dbReference>
<feature type="domain" description="ShKT" evidence="3">
    <location>
        <begin position="209"/>
        <end position="243"/>
    </location>
</feature>
<feature type="domain" description="ShKT" evidence="3">
    <location>
        <begin position="249"/>
        <end position="283"/>
    </location>
</feature>
<dbReference type="PROSITE" id="PS51670">
    <property type="entry name" value="SHKT"/>
    <property type="match status" value="2"/>
</dbReference>
<gene>
    <name evidence="4" type="ORF">CUNI_LOCUS523</name>
</gene>
<dbReference type="Pfam" id="PF00188">
    <property type="entry name" value="CAP"/>
    <property type="match status" value="1"/>
</dbReference>
<dbReference type="Gene3D" id="3.40.33.10">
    <property type="entry name" value="CAP"/>
    <property type="match status" value="1"/>
</dbReference>
<organism evidence="4 5">
    <name type="scientific">Candidula unifasciata</name>
    <dbReference type="NCBI Taxonomy" id="100452"/>
    <lineage>
        <taxon>Eukaryota</taxon>
        <taxon>Metazoa</taxon>
        <taxon>Spiralia</taxon>
        <taxon>Lophotrochozoa</taxon>
        <taxon>Mollusca</taxon>
        <taxon>Gastropoda</taxon>
        <taxon>Heterobranchia</taxon>
        <taxon>Euthyneura</taxon>
        <taxon>Panpulmonata</taxon>
        <taxon>Eupulmonata</taxon>
        <taxon>Stylommatophora</taxon>
        <taxon>Helicina</taxon>
        <taxon>Helicoidea</taxon>
        <taxon>Geomitridae</taxon>
        <taxon>Candidula</taxon>
    </lineage>
</organism>
<dbReference type="OrthoDB" id="10250153at2759"/>
<evidence type="ECO:0000313" key="4">
    <source>
        <dbReference type="EMBL" id="CAG5114965.1"/>
    </source>
</evidence>
<feature type="chain" id="PRO_5035931678" description="ShKT domain-containing protein" evidence="2">
    <location>
        <begin position="23"/>
        <end position="283"/>
    </location>
</feature>
<evidence type="ECO:0000313" key="5">
    <source>
        <dbReference type="Proteomes" id="UP000678393"/>
    </source>
</evidence>
<dbReference type="InterPro" id="IPR003582">
    <property type="entry name" value="ShKT_dom"/>
</dbReference>
<evidence type="ECO:0000256" key="1">
    <source>
        <dbReference type="PROSITE-ProRule" id="PRU01005"/>
    </source>
</evidence>
<dbReference type="Gene3D" id="1.10.10.1940">
    <property type="match status" value="1"/>
</dbReference>